<feature type="domain" description="Methyltransferase" evidence="6">
    <location>
        <begin position="253"/>
        <end position="349"/>
    </location>
</feature>
<dbReference type="Pfam" id="PF22528">
    <property type="entry name" value="PRMT_C"/>
    <property type="match status" value="1"/>
</dbReference>
<dbReference type="PROSITE" id="PS51678">
    <property type="entry name" value="SAM_MT_PRMT"/>
    <property type="match status" value="1"/>
</dbReference>
<proteinExistence type="predicted"/>
<dbReference type="GO" id="GO:0042054">
    <property type="term" value="F:histone methyltransferase activity"/>
    <property type="evidence" value="ECO:0007669"/>
    <property type="project" value="TreeGrafter"/>
</dbReference>
<dbReference type="Gene3D" id="3.40.50.150">
    <property type="entry name" value="Vaccinia Virus protein VP39"/>
    <property type="match status" value="1"/>
</dbReference>
<dbReference type="InterPro" id="IPR025799">
    <property type="entry name" value="Arg_MeTrfase"/>
</dbReference>
<evidence type="ECO:0000256" key="4">
    <source>
        <dbReference type="PROSITE-ProRule" id="PRU01015"/>
    </source>
</evidence>
<evidence type="ECO:0000313" key="8">
    <source>
        <dbReference type="EMBL" id="CAE2333427.1"/>
    </source>
</evidence>
<feature type="compositionally biased region" description="Acidic residues" evidence="5">
    <location>
        <begin position="136"/>
        <end position="158"/>
    </location>
</feature>
<accession>A0A7S4UBK2</accession>
<keyword evidence="1 4" id="KW-0489">Methyltransferase</keyword>
<dbReference type="GO" id="GO:0016274">
    <property type="term" value="F:protein-arginine N-methyltransferase activity"/>
    <property type="evidence" value="ECO:0007669"/>
    <property type="project" value="InterPro"/>
</dbReference>
<evidence type="ECO:0000256" key="3">
    <source>
        <dbReference type="ARBA" id="ARBA00022691"/>
    </source>
</evidence>
<reference evidence="8" key="1">
    <citation type="submission" date="2021-01" db="EMBL/GenBank/DDBJ databases">
        <authorList>
            <person name="Corre E."/>
            <person name="Pelletier E."/>
            <person name="Niang G."/>
            <person name="Scheremetjew M."/>
            <person name="Finn R."/>
            <person name="Kale V."/>
            <person name="Holt S."/>
            <person name="Cochrane G."/>
            <person name="Meng A."/>
            <person name="Brown T."/>
            <person name="Cohen L."/>
        </authorList>
    </citation>
    <scope>NUCLEOTIDE SEQUENCE</scope>
    <source>
        <strain evidence="8">SoJaBio B1-5/56/2</strain>
    </source>
</reference>
<dbReference type="SUPFAM" id="SSF53335">
    <property type="entry name" value="S-adenosyl-L-methionine-dependent methyltransferases"/>
    <property type="match status" value="1"/>
</dbReference>
<dbReference type="InterPro" id="IPR055135">
    <property type="entry name" value="PRMT_dom"/>
</dbReference>
<evidence type="ECO:0000256" key="2">
    <source>
        <dbReference type="ARBA" id="ARBA00022679"/>
    </source>
</evidence>
<dbReference type="EMBL" id="HBKR01035356">
    <property type="protein sequence ID" value="CAE2333427.1"/>
    <property type="molecule type" value="Transcribed_RNA"/>
</dbReference>
<evidence type="ECO:0008006" key="9">
    <source>
        <dbReference type="Google" id="ProtNLM"/>
    </source>
</evidence>
<dbReference type="InterPro" id="IPR029063">
    <property type="entry name" value="SAM-dependent_MTases_sf"/>
</dbReference>
<name>A0A7S4UBK2_9EUKA</name>
<evidence type="ECO:0000259" key="6">
    <source>
        <dbReference type="Pfam" id="PF13649"/>
    </source>
</evidence>
<dbReference type="FunFam" id="3.40.50.150:FF:000016">
    <property type="entry name" value="Protein arginine N-methyltransferase 6"/>
    <property type="match status" value="1"/>
</dbReference>
<feature type="region of interest" description="Disordered" evidence="5">
    <location>
        <begin position="466"/>
        <end position="492"/>
    </location>
</feature>
<sequence length="581" mass="65860">MEKGEGSDVQDPPLPPRVSRKLVFFELGDRRKGIELSRNSALTESEFRWEVMIIISTEFELSSAGAIWLCQFDEEMGCEIITPISSFPCFDDLPPSSYYQIRHNTTCRPAVHVPPTSSPDLVARGWTSQRHGQQREEEDDEQVSDWENELVDEEEKETEEVRGEKGEEQEEEEEEEEDEEVTAQMMLTDETRELILNAETVISNAPTWENDRYFQEYGELGIHVGMLGDQRRNLAYYDSIFSIKKDLLKGKVVLDVGCGTGVLSCFCAKAGASRVYAVEASAMANNAQKVFRKNGLEEIITLLHGRMEDVEVPEKVDLIVSEWMGCFLVFESMLESVLFARDKYLKEGGLIFPTTATLYLAPVEVSHYMSKNVNIFSDVCGVDLSPLLPVAVKNACEKAIKSRNFPPESVIAPPKIVMEMDLRTVKQSEFRVLESSFSFDSFQEGASFHGFSVWFDVRFIPRGISEGETDGEKDGEKKGGEKKQLKNFPWKEKSPNPYEIEEGDLVFSTSPEYGKTHWGQDVFLFTDVFAPSSSSSSLPEIKPKEISGTFVYSQNGHWRRHWDVDFSFCVDGTAIHKHFLL</sequence>
<evidence type="ECO:0000256" key="1">
    <source>
        <dbReference type="ARBA" id="ARBA00022603"/>
    </source>
</evidence>
<dbReference type="PANTHER" id="PTHR11006:SF73">
    <property type="entry name" value="PROTEIN ARGININE N-METHYLTRANSFERASE 6"/>
    <property type="match status" value="1"/>
</dbReference>
<feature type="domain" description="Protein arginine N-methyltransferase" evidence="7">
    <location>
        <begin position="355"/>
        <end position="462"/>
    </location>
</feature>
<dbReference type="GO" id="GO:0032259">
    <property type="term" value="P:methylation"/>
    <property type="evidence" value="ECO:0007669"/>
    <property type="project" value="UniProtKB-KW"/>
</dbReference>
<keyword evidence="2 4" id="KW-0808">Transferase</keyword>
<dbReference type="PANTHER" id="PTHR11006">
    <property type="entry name" value="PROTEIN ARGININE N-METHYLTRANSFERASE"/>
    <property type="match status" value="1"/>
</dbReference>
<dbReference type="Pfam" id="PF13649">
    <property type="entry name" value="Methyltransf_25"/>
    <property type="match status" value="1"/>
</dbReference>
<dbReference type="InterPro" id="IPR041698">
    <property type="entry name" value="Methyltransf_25"/>
</dbReference>
<dbReference type="AlphaFoldDB" id="A0A7S4UBK2"/>
<dbReference type="CDD" id="cd02440">
    <property type="entry name" value="AdoMet_MTases"/>
    <property type="match status" value="1"/>
</dbReference>
<feature type="compositionally biased region" description="Acidic residues" evidence="5">
    <location>
        <begin position="167"/>
        <end position="181"/>
    </location>
</feature>
<dbReference type="Gene3D" id="2.70.160.11">
    <property type="entry name" value="Hnrnp arginine n-methyltransferase1"/>
    <property type="match status" value="1"/>
</dbReference>
<feature type="region of interest" description="Disordered" evidence="5">
    <location>
        <begin position="110"/>
        <end position="182"/>
    </location>
</feature>
<protein>
    <recommendedName>
        <fullName evidence="9">Methyltransferase domain-containing protein</fullName>
    </recommendedName>
</protein>
<keyword evidence="3 4" id="KW-0949">S-adenosyl-L-methionine</keyword>
<evidence type="ECO:0000256" key="5">
    <source>
        <dbReference type="SAM" id="MobiDB-lite"/>
    </source>
</evidence>
<organism evidence="8">
    <name type="scientific">Paramoeba aestuarina</name>
    <dbReference type="NCBI Taxonomy" id="180227"/>
    <lineage>
        <taxon>Eukaryota</taxon>
        <taxon>Amoebozoa</taxon>
        <taxon>Discosea</taxon>
        <taxon>Flabellinia</taxon>
        <taxon>Dactylopodida</taxon>
        <taxon>Paramoebidae</taxon>
        <taxon>Paramoeba</taxon>
    </lineage>
</organism>
<feature type="compositionally biased region" description="Basic and acidic residues" evidence="5">
    <location>
        <begin position="470"/>
        <end position="492"/>
    </location>
</feature>
<gene>
    <name evidence="8" type="ORF">NAES01612_LOCUS23144</name>
</gene>
<evidence type="ECO:0000259" key="7">
    <source>
        <dbReference type="Pfam" id="PF22528"/>
    </source>
</evidence>